<name>A0A7W8AFS7_9ACTN</name>
<accession>A0A7W8AFS7</accession>
<organism evidence="1 2">
    <name type="scientific">Nonomuraea endophytica</name>
    <dbReference type="NCBI Taxonomy" id="714136"/>
    <lineage>
        <taxon>Bacteria</taxon>
        <taxon>Bacillati</taxon>
        <taxon>Actinomycetota</taxon>
        <taxon>Actinomycetes</taxon>
        <taxon>Streptosporangiales</taxon>
        <taxon>Streptosporangiaceae</taxon>
        <taxon>Nonomuraea</taxon>
    </lineage>
</organism>
<keyword evidence="2" id="KW-1185">Reference proteome</keyword>
<sequence length="38" mass="4059">MAIELDGESRISGLTIVWDGSLLDDAALTALLKATIER</sequence>
<comment type="caution">
    <text evidence="1">The sequence shown here is derived from an EMBL/GenBank/DDBJ whole genome shotgun (WGS) entry which is preliminary data.</text>
</comment>
<proteinExistence type="predicted"/>
<evidence type="ECO:0000313" key="1">
    <source>
        <dbReference type="EMBL" id="MBB5083973.1"/>
    </source>
</evidence>
<evidence type="ECO:0000313" key="2">
    <source>
        <dbReference type="Proteomes" id="UP000568380"/>
    </source>
</evidence>
<dbReference type="EMBL" id="JACHIN010000020">
    <property type="protein sequence ID" value="MBB5083973.1"/>
    <property type="molecule type" value="Genomic_DNA"/>
</dbReference>
<gene>
    <name evidence="1" type="ORF">HNR40_009481</name>
</gene>
<dbReference type="Proteomes" id="UP000568380">
    <property type="component" value="Unassembled WGS sequence"/>
</dbReference>
<dbReference type="AlphaFoldDB" id="A0A7W8AFS7"/>
<reference evidence="1 2" key="1">
    <citation type="submission" date="2020-08" db="EMBL/GenBank/DDBJ databases">
        <title>Genomic Encyclopedia of Type Strains, Phase IV (KMG-IV): sequencing the most valuable type-strain genomes for metagenomic binning, comparative biology and taxonomic classification.</title>
        <authorList>
            <person name="Goeker M."/>
        </authorList>
    </citation>
    <scope>NUCLEOTIDE SEQUENCE [LARGE SCALE GENOMIC DNA]</scope>
    <source>
        <strain evidence="1 2">DSM 45385</strain>
    </source>
</reference>
<protein>
    <submittedName>
        <fullName evidence="1">Uncharacterized protein</fullName>
    </submittedName>
</protein>